<feature type="transmembrane region" description="Helical" evidence="1">
    <location>
        <begin position="88"/>
        <end position="109"/>
    </location>
</feature>
<evidence type="ECO:0000259" key="2">
    <source>
        <dbReference type="Pfam" id="PF09990"/>
    </source>
</evidence>
<accession>A0A6J7L7G4</accession>
<sequence>MPLVTESTLFDTVFGLPLHPLAVHAAVVLVPLAALGAVIMAVSPRLARRYGGLIVVAGVASFVASFIAKEAGESLASRLGVTAQHAQLGDVVPIFALLLALGLIGFWLVDRGIPGNRSRPWWLRVAAVALIVIAVLATVWTVRAGHSGAESVWQGLAGK</sequence>
<dbReference type="EMBL" id="CAFBNE010000080">
    <property type="protein sequence ID" value="CAB4961624.1"/>
    <property type="molecule type" value="Genomic_DNA"/>
</dbReference>
<name>A0A6J7L7G4_9ZZZZ</name>
<proteinExistence type="predicted"/>
<keyword evidence="1" id="KW-1133">Transmembrane helix</keyword>
<dbReference type="Pfam" id="PF09990">
    <property type="entry name" value="DUF2231"/>
    <property type="match status" value="1"/>
</dbReference>
<feature type="transmembrane region" description="Helical" evidence="1">
    <location>
        <begin position="50"/>
        <end position="68"/>
    </location>
</feature>
<keyword evidence="1" id="KW-0472">Membrane</keyword>
<organism evidence="3">
    <name type="scientific">freshwater metagenome</name>
    <dbReference type="NCBI Taxonomy" id="449393"/>
    <lineage>
        <taxon>unclassified sequences</taxon>
        <taxon>metagenomes</taxon>
        <taxon>ecological metagenomes</taxon>
    </lineage>
</organism>
<keyword evidence="1" id="KW-0812">Transmembrane</keyword>
<evidence type="ECO:0000313" key="3">
    <source>
        <dbReference type="EMBL" id="CAB4961624.1"/>
    </source>
</evidence>
<reference evidence="3" key="1">
    <citation type="submission" date="2020-05" db="EMBL/GenBank/DDBJ databases">
        <authorList>
            <person name="Chiriac C."/>
            <person name="Salcher M."/>
            <person name="Ghai R."/>
            <person name="Kavagutti S V."/>
        </authorList>
    </citation>
    <scope>NUCLEOTIDE SEQUENCE</scope>
</reference>
<dbReference type="AlphaFoldDB" id="A0A6J7L7G4"/>
<feature type="transmembrane region" description="Helical" evidence="1">
    <location>
        <begin position="20"/>
        <end position="43"/>
    </location>
</feature>
<feature type="transmembrane region" description="Helical" evidence="1">
    <location>
        <begin position="121"/>
        <end position="142"/>
    </location>
</feature>
<feature type="domain" description="DUF2231" evidence="2">
    <location>
        <begin position="15"/>
        <end position="154"/>
    </location>
</feature>
<protein>
    <submittedName>
        <fullName evidence="3">Unannotated protein</fullName>
    </submittedName>
</protein>
<gene>
    <name evidence="3" type="ORF">UFOPK3772_02242</name>
</gene>
<dbReference type="InterPro" id="IPR019251">
    <property type="entry name" value="DUF2231_TM"/>
</dbReference>
<evidence type="ECO:0000256" key="1">
    <source>
        <dbReference type="SAM" id="Phobius"/>
    </source>
</evidence>